<keyword evidence="4 5" id="KW-0067">ATP-binding</keyword>
<evidence type="ECO:0000256" key="5">
    <source>
        <dbReference type="PROSITE-ProRule" id="PRU10141"/>
    </source>
</evidence>
<dbReference type="PROSITE" id="PS50011">
    <property type="entry name" value="PROTEIN_KINASE_DOM"/>
    <property type="match status" value="1"/>
</dbReference>
<protein>
    <recommendedName>
        <fullName evidence="7">Protein kinase domain-containing protein</fullName>
    </recommendedName>
</protein>
<dbReference type="InterPro" id="IPR017441">
    <property type="entry name" value="Protein_kinase_ATP_BS"/>
</dbReference>
<feature type="binding site" evidence="5">
    <location>
        <position position="154"/>
    </location>
    <ligand>
        <name>ATP</name>
        <dbReference type="ChEBI" id="CHEBI:30616"/>
    </ligand>
</feature>
<evidence type="ECO:0000256" key="1">
    <source>
        <dbReference type="ARBA" id="ARBA00022679"/>
    </source>
</evidence>
<name>A0A2Z3GZ06_9BACT</name>
<evidence type="ECO:0000256" key="6">
    <source>
        <dbReference type="SAM" id="Phobius"/>
    </source>
</evidence>
<evidence type="ECO:0000313" key="9">
    <source>
        <dbReference type="Proteomes" id="UP000245802"/>
    </source>
</evidence>
<keyword evidence="6" id="KW-0472">Membrane</keyword>
<gene>
    <name evidence="8" type="ORF">C1280_05635</name>
</gene>
<dbReference type="PROSITE" id="PS00107">
    <property type="entry name" value="PROTEIN_KINASE_ATP"/>
    <property type="match status" value="1"/>
</dbReference>
<keyword evidence="9" id="KW-1185">Reference proteome</keyword>
<evidence type="ECO:0000256" key="3">
    <source>
        <dbReference type="ARBA" id="ARBA00022777"/>
    </source>
</evidence>
<dbReference type="EMBL" id="CP025958">
    <property type="protein sequence ID" value="AWM36556.1"/>
    <property type="molecule type" value="Genomic_DNA"/>
</dbReference>
<dbReference type="OrthoDB" id="238911at2"/>
<evidence type="ECO:0000313" key="8">
    <source>
        <dbReference type="EMBL" id="AWM36556.1"/>
    </source>
</evidence>
<evidence type="ECO:0000256" key="4">
    <source>
        <dbReference type="ARBA" id="ARBA00022840"/>
    </source>
</evidence>
<keyword evidence="1" id="KW-0808">Transferase</keyword>
<dbReference type="RefSeq" id="WP_109570839.1">
    <property type="nucleotide sequence ID" value="NZ_CP025958.1"/>
</dbReference>
<dbReference type="SMART" id="SM00220">
    <property type="entry name" value="S_TKc"/>
    <property type="match status" value="1"/>
</dbReference>
<organism evidence="8 9">
    <name type="scientific">Gemmata obscuriglobus</name>
    <dbReference type="NCBI Taxonomy" id="114"/>
    <lineage>
        <taxon>Bacteria</taxon>
        <taxon>Pseudomonadati</taxon>
        <taxon>Planctomycetota</taxon>
        <taxon>Planctomycetia</taxon>
        <taxon>Gemmatales</taxon>
        <taxon>Gemmataceae</taxon>
        <taxon>Gemmata</taxon>
    </lineage>
</organism>
<dbReference type="PANTHER" id="PTHR43289:SF34">
    <property type="entry name" value="SERINE_THREONINE-PROTEIN KINASE YBDM-RELATED"/>
    <property type="match status" value="1"/>
</dbReference>
<reference evidence="8 9" key="1">
    <citation type="submission" date="2018-01" db="EMBL/GenBank/DDBJ databases">
        <title>G. obscuriglobus.</title>
        <authorList>
            <person name="Franke J."/>
            <person name="Blomberg W."/>
            <person name="Selmecki A."/>
        </authorList>
    </citation>
    <scope>NUCLEOTIDE SEQUENCE [LARGE SCALE GENOMIC DNA]</scope>
    <source>
        <strain evidence="8 9">DSM 5831</strain>
    </source>
</reference>
<dbReference type="Pfam" id="PF00069">
    <property type="entry name" value="Pkinase"/>
    <property type="match status" value="1"/>
</dbReference>
<keyword evidence="6" id="KW-0812">Transmembrane</keyword>
<keyword evidence="3" id="KW-0418">Kinase</keyword>
<dbReference type="InterPro" id="IPR011009">
    <property type="entry name" value="Kinase-like_dom_sf"/>
</dbReference>
<dbReference type="SUPFAM" id="SSF56112">
    <property type="entry name" value="Protein kinase-like (PK-like)"/>
    <property type="match status" value="1"/>
</dbReference>
<dbReference type="CDD" id="cd14014">
    <property type="entry name" value="STKc_PknB_like"/>
    <property type="match status" value="1"/>
</dbReference>
<accession>A0A2Z3GZ06</accession>
<dbReference type="GO" id="GO:0004674">
    <property type="term" value="F:protein serine/threonine kinase activity"/>
    <property type="evidence" value="ECO:0007669"/>
    <property type="project" value="TreeGrafter"/>
</dbReference>
<dbReference type="PANTHER" id="PTHR43289">
    <property type="entry name" value="MITOGEN-ACTIVATED PROTEIN KINASE KINASE KINASE 20-RELATED"/>
    <property type="match status" value="1"/>
</dbReference>
<keyword evidence="6" id="KW-1133">Transmembrane helix</keyword>
<dbReference type="InterPro" id="IPR032675">
    <property type="entry name" value="LRR_dom_sf"/>
</dbReference>
<dbReference type="InterPro" id="IPR041916">
    <property type="entry name" value="Anti_sigma_zinc_sf"/>
</dbReference>
<dbReference type="AlphaFoldDB" id="A0A2Z3GZ06"/>
<keyword evidence="2 5" id="KW-0547">Nucleotide-binding</keyword>
<dbReference type="InterPro" id="IPR000719">
    <property type="entry name" value="Prot_kinase_dom"/>
</dbReference>
<dbReference type="Proteomes" id="UP000245802">
    <property type="component" value="Chromosome"/>
</dbReference>
<sequence length="683" mass="72882">MTPTDPCPPAAEFEAFLRGRLDDARSDAVERHVERCARCQRTIDGLSVDTRLTDALRGDDDLAGALSDPVTDPRVGAMVARIEEMASQFTPAGFDLHPSATGSGSECPPFDPPHAPEDLGRMSGYRVVRLLGGGGMGLVYLAEDEALRRPVAVKILRPRLARHSRARDGFLREARAVAALKHDNVVTVFQVGEAVGPDGTPVPFLAMELLEGESLADWLRRGERVPAGWAARLGRQAAEGLAAAHARGVVHRDIKPGNLWLEVPAGWADLPPDGRAPLPAVARVKVLDFGLAQPAGIGDRASVAFGTPAYMPPEQAAGQEVDHRADLFSLGVVLYELVAGRLPFPRTESDERSYATPEPVERLAPGVPPGLAYLIGRLLSPAPADRPATARQVAAELLALTTEGGGTAGRDLPARRRLRRVAWAFGLAAFVLLFAGICLAGNKFRQPGGQVESGPLTRPGPPDDEWVAAVTALPVDRQPGAVIDKLCELNPGYDGQVAKLGFENGMVTEFAIKTDDVSDIRPLRALTGLKSLSVTGSAPGLGRLADLSAIRGLPLTVLNIWQNPALTDLSATRGMQLTVMQAGDTAVADLSPLEGMPISILAVNNCRVRDVSPVRTLAKVRLFRCDGCPIDTLEPLAGSKVRELICDFRPTRGDAAVLARMPQLESINRLTTADFLRRHAAVR</sequence>
<evidence type="ECO:0000259" key="7">
    <source>
        <dbReference type="PROSITE" id="PS50011"/>
    </source>
</evidence>
<dbReference type="KEGG" id="gog:C1280_05635"/>
<dbReference type="Gene3D" id="1.10.10.1320">
    <property type="entry name" value="Anti-sigma factor, zinc-finger domain"/>
    <property type="match status" value="1"/>
</dbReference>
<dbReference type="Gene3D" id="3.80.10.10">
    <property type="entry name" value="Ribonuclease Inhibitor"/>
    <property type="match status" value="1"/>
</dbReference>
<feature type="domain" description="Protein kinase" evidence="7">
    <location>
        <begin position="125"/>
        <end position="398"/>
    </location>
</feature>
<evidence type="ECO:0000256" key="2">
    <source>
        <dbReference type="ARBA" id="ARBA00022741"/>
    </source>
</evidence>
<dbReference type="GO" id="GO:0005524">
    <property type="term" value="F:ATP binding"/>
    <property type="evidence" value="ECO:0007669"/>
    <property type="project" value="UniProtKB-UniRule"/>
</dbReference>
<feature type="transmembrane region" description="Helical" evidence="6">
    <location>
        <begin position="421"/>
        <end position="440"/>
    </location>
</feature>
<dbReference type="Gene3D" id="1.10.510.10">
    <property type="entry name" value="Transferase(Phosphotransferase) domain 1"/>
    <property type="match status" value="1"/>
</dbReference>
<dbReference type="Gene3D" id="3.30.200.20">
    <property type="entry name" value="Phosphorylase Kinase, domain 1"/>
    <property type="match status" value="1"/>
</dbReference>
<proteinExistence type="predicted"/>